<dbReference type="Proteomes" id="UP000325295">
    <property type="component" value="Chromosome"/>
</dbReference>
<keyword evidence="6 9" id="KW-0224">Dipeptidase</keyword>
<evidence type="ECO:0000313" key="11">
    <source>
        <dbReference type="EMBL" id="QER66535.1"/>
    </source>
</evidence>
<dbReference type="PANTHER" id="PTHR43126">
    <property type="entry name" value="D-ALANYL-D-ALANINE DIPEPTIDASE"/>
    <property type="match status" value="1"/>
</dbReference>
<evidence type="ECO:0000256" key="10">
    <source>
        <dbReference type="PIRNR" id="PIRNR026671"/>
    </source>
</evidence>
<dbReference type="CDD" id="cd14843">
    <property type="entry name" value="D-Ala-D-Ala_dipeptidase_like"/>
    <property type="match status" value="1"/>
</dbReference>
<reference evidence="11 12" key="1">
    <citation type="submission" date="2019-09" db="EMBL/GenBank/DDBJ databases">
        <title>Complete Genome Sequence of Lactobacillus nenjiangensis SH-Y15, isolated from sauerkraut.</title>
        <authorList>
            <person name="Yang H."/>
        </authorList>
    </citation>
    <scope>NUCLEOTIDE SEQUENCE [LARGE SCALE GENOMIC DNA]</scope>
    <source>
        <strain evidence="11 12">SH-Y15</strain>
    </source>
</reference>
<protein>
    <recommendedName>
        <fullName evidence="9 10">D-alanyl-D-alanine dipeptidase</fullName>
        <shortName evidence="9 10">D-Ala-D-Ala dipeptidase</shortName>
        <ecNumber evidence="9 10">3.4.13.22</ecNumber>
    </recommendedName>
</protein>
<gene>
    <name evidence="11" type="ORF">F0161_00725</name>
</gene>
<comment type="function">
    <text evidence="9 10">Catalyzes hydrolysis of the D-alanyl-D-alanine dipeptide.</text>
</comment>
<dbReference type="OrthoDB" id="9801430at2"/>
<dbReference type="RefSeq" id="WP_150203152.1">
    <property type="nucleotide sequence ID" value="NZ_CP043939.1"/>
</dbReference>
<keyword evidence="12" id="KW-1185">Reference proteome</keyword>
<comment type="catalytic activity">
    <reaction evidence="1 9 10">
        <text>D-alanyl-D-alanine + H2O = 2 D-alanine</text>
        <dbReference type="Rhea" id="RHEA:20661"/>
        <dbReference type="ChEBI" id="CHEBI:15377"/>
        <dbReference type="ChEBI" id="CHEBI:57416"/>
        <dbReference type="ChEBI" id="CHEBI:57822"/>
        <dbReference type="EC" id="3.4.13.22"/>
    </reaction>
</comment>
<dbReference type="InterPro" id="IPR009045">
    <property type="entry name" value="Zn_M74/Hedgehog-like"/>
</dbReference>
<dbReference type="GO" id="GO:0008270">
    <property type="term" value="F:zinc ion binding"/>
    <property type="evidence" value="ECO:0007669"/>
    <property type="project" value="UniProtKB-UniRule"/>
</dbReference>
<dbReference type="SUPFAM" id="SSF55166">
    <property type="entry name" value="Hedgehog/DD-peptidase"/>
    <property type="match status" value="1"/>
</dbReference>
<evidence type="ECO:0000256" key="8">
    <source>
        <dbReference type="ARBA" id="ARBA00023316"/>
    </source>
</evidence>
<keyword evidence="4 9" id="KW-0378">Hydrolase</keyword>
<evidence type="ECO:0000256" key="4">
    <source>
        <dbReference type="ARBA" id="ARBA00022801"/>
    </source>
</evidence>
<proteinExistence type="inferred from homology"/>
<evidence type="ECO:0000256" key="7">
    <source>
        <dbReference type="ARBA" id="ARBA00023049"/>
    </source>
</evidence>
<dbReference type="PIRSF" id="PIRSF026671">
    <property type="entry name" value="AA_dipeptidase"/>
    <property type="match status" value="1"/>
</dbReference>
<keyword evidence="2 9" id="KW-0645">Protease</keyword>
<feature type="active site" description="Proton donor/acceptor" evidence="9">
    <location>
        <position position="216"/>
    </location>
</feature>
<dbReference type="EMBL" id="CP043939">
    <property type="protein sequence ID" value="QER66535.1"/>
    <property type="molecule type" value="Genomic_DNA"/>
</dbReference>
<comment type="similarity">
    <text evidence="9 10">Belongs to the peptidase M15D family.</text>
</comment>
<comment type="cofactor">
    <cofactor evidence="9">
        <name>Zn(2+)</name>
        <dbReference type="ChEBI" id="CHEBI:29105"/>
    </cofactor>
    <text evidence="9">Binds 1 zinc ion per subunit.</text>
</comment>
<dbReference type="Pfam" id="PF01427">
    <property type="entry name" value="Peptidase_M15"/>
    <property type="match status" value="1"/>
</dbReference>
<evidence type="ECO:0000313" key="12">
    <source>
        <dbReference type="Proteomes" id="UP000325295"/>
    </source>
</evidence>
<dbReference type="GO" id="GO:0071555">
    <property type="term" value="P:cell wall organization"/>
    <property type="evidence" value="ECO:0007669"/>
    <property type="project" value="UniProtKB-KW"/>
</dbReference>
<dbReference type="EC" id="3.4.13.22" evidence="9 10"/>
<organism evidence="11 12">
    <name type="scientific">Paucilactobacillus nenjiangensis</name>
    <dbReference type="NCBI Taxonomy" id="1296540"/>
    <lineage>
        <taxon>Bacteria</taxon>
        <taxon>Bacillati</taxon>
        <taxon>Bacillota</taxon>
        <taxon>Bacilli</taxon>
        <taxon>Lactobacillales</taxon>
        <taxon>Lactobacillaceae</taxon>
        <taxon>Paucilactobacillus</taxon>
    </lineage>
</organism>
<name>A0A5P1WZG0_9LACO</name>
<accession>A0A5P1WZG0</accession>
<evidence type="ECO:0000256" key="6">
    <source>
        <dbReference type="ARBA" id="ARBA00022997"/>
    </source>
</evidence>
<evidence type="ECO:0000256" key="9">
    <source>
        <dbReference type="HAMAP-Rule" id="MF_01924"/>
    </source>
</evidence>
<feature type="binding site" evidence="9">
    <location>
        <position position="219"/>
    </location>
    <ligand>
        <name>Zn(2+)</name>
        <dbReference type="ChEBI" id="CHEBI:29105"/>
        <note>catalytic</note>
    </ligand>
</feature>
<evidence type="ECO:0000256" key="5">
    <source>
        <dbReference type="ARBA" id="ARBA00022833"/>
    </source>
</evidence>
<sequence>MDNNFKKTPIPIPKAPWDWVKSHEPIITETHEPLINAEFFPEKILSSPEYYIQQLPGSILPIMMRKSVYLKIVEATKLLPDGYKFVLLDSWRSNETQLSLFNSLKEQLRADNPKLSEAELLTRTRTTVAPPSSDPLKPSPHNTGGSVDLTIVNQFGIPLEFGTPFDDCTKKARATYYEEKLEADEKLTDLEILYMENRRLLYHIMTNSGFTHYFDEWWHFDYGNQNWAWVSGHDKAIYGPTKPVFVWNDPIG</sequence>
<feature type="binding site" evidence="9">
    <location>
        <position position="148"/>
    </location>
    <ligand>
        <name>Zn(2+)</name>
        <dbReference type="ChEBI" id="CHEBI:29105"/>
        <note>catalytic</note>
    </ligand>
</feature>
<dbReference type="KEGG" id="lnn:F0161_00725"/>
<keyword evidence="7 9" id="KW-0482">Metalloprotease</keyword>
<dbReference type="Gene3D" id="3.30.1380.10">
    <property type="match status" value="1"/>
</dbReference>
<dbReference type="InterPro" id="IPR000755">
    <property type="entry name" value="A_A_dipeptidase"/>
</dbReference>
<feature type="site" description="Transition state stabilizer" evidence="9">
    <location>
        <position position="92"/>
    </location>
</feature>
<dbReference type="HAMAP" id="MF_01924">
    <property type="entry name" value="A_A_dipeptidase"/>
    <property type="match status" value="1"/>
</dbReference>
<dbReference type="AlphaFoldDB" id="A0A5P1WZG0"/>
<dbReference type="GO" id="GO:0008237">
    <property type="term" value="F:metallopeptidase activity"/>
    <property type="evidence" value="ECO:0007669"/>
    <property type="project" value="UniProtKB-KW"/>
</dbReference>
<evidence type="ECO:0000256" key="3">
    <source>
        <dbReference type="ARBA" id="ARBA00022723"/>
    </source>
</evidence>
<dbReference type="GO" id="GO:0160237">
    <property type="term" value="F:D-Ala-D-Ala dipeptidase activity"/>
    <property type="evidence" value="ECO:0007669"/>
    <property type="project" value="UniProtKB-EC"/>
</dbReference>
<keyword evidence="8 10" id="KW-0961">Cell wall biogenesis/degradation</keyword>
<evidence type="ECO:0000256" key="2">
    <source>
        <dbReference type="ARBA" id="ARBA00022670"/>
    </source>
</evidence>
<dbReference type="GO" id="GO:0006508">
    <property type="term" value="P:proteolysis"/>
    <property type="evidence" value="ECO:0007669"/>
    <property type="project" value="UniProtKB-KW"/>
</dbReference>
<evidence type="ECO:0000256" key="1">
    <source>
        <dbReference type="ARBA" id="ARBA00001362"/>
    </source>
</evidence>
<feature type="binding site" evidence="9">
    <location>
        <position position="141"/>
    </location>
    <ligand>
        <name>Zn(2+)</name>
        <dbReference type="ChEBI" id="CHEBI:29105"/>
        <note>catalytic</note>
    </ligand>
</feature>
<dbReference type="PANTHER" id="PTHR43126:SF2">
    <property type="entry name" value="D-ALANYL-D-ALANINE DIPEPTIDASE"/>
    <property type="match status" value="1"/>
</dbReference>
<keyword evidence="3 9" id="KW-0479">Metal-binding</keyword>
<keyword evidence="5 9" id="KW-0862">Zinc</keyword>